<evidence type="ECO:0000313" key="1">
    <source>
        <dbReference type="EMBL" id="AET66096.1"/>
    </source>
</evidence>
<proteinExistence type="predicted"/>
<evidence type="ECO:0000313" key="2">
    <source>
        <dbReference type="Proteomes" id="UP000006346"/>
    </source>
</evidence>
<reference evidence="1 2" key="2">
    <citation type="journal article" date="2012" name="J. Bacteriol.">
        <title>Complete genome sequences of Desulfosporosinus orientis DSM765T, Desulfosporosinus youngiae DSM17734T, Desulfosporosinus meridiei DSM13257T, and Desulfosporosinus acidiphilus DSM22704T.</title>
        <authorList>
            <person name="Pester M."/>
            <person name="Brambilla E."/>
            <person name="Alazard D."/>
            <person name="Rattei T."/>
            <person name="Weinmaier T."/>
            <person name="Han J."/>
            <person name="Lucas S."/>
            <person name="Lapidus A."/>
            <person name="Cheng J.F."/>
            <person name="Goodwin L."/>
            <person name="Pitluck S."/>
            <person name="Peters L."/>
            <person name="Ovchinnikova G."/>
            <person name="Teshima H."/>
            <person name="Detter J.C."/>
            <person name="Han C.S."/>
            <person name="Tapia R."/>
            <person name="Land M.L."/>
            <person name="Hauser L."/>
            <person name="Kyrpides N.C."/>
            <person name="Ivanova N.N."/>
            <person name="Pagani I."/>
            <person name="Huntmann M."/>
            <person name="Wei C.L."/>
            <person name="Davenport K.W."/>
            <person name="Daligault H."/>
            <person name="Chain P.S."/>
            <person name="Chen A."/>
            <person name="Mavromatis K."/>
            <person name="Markowitz V."/>
            <person name="Szeto E."/>
            <person name="Mikhailova N."/>
            <person name="Pati A."/>
            <person name="Wagner M."/>
            <person name="Woyke T."/>
            <person name="Ollivier B."/>
            <person name="Klenk H.P."/>
            <person name="Spring S."/>
            <person name="Loy A."/>
        </authorList>
    </citation>
    <scope>NUCLEOTIDE SEQUENCE [LARGE SCALE GENOMIC DNA]</scope>
    <source>
        <strain evidence="2">ATCC 19365 / DSM 765 / NCIMB 8382 / VKM B-1628</strain>
    </source>
</reference>
<name>G7W580_DESOD</name>
<sequence>MMYKLAVNQEEGVFKVAVGIFEYSLFELIFELIEKKTKTMTRISKLMI</sequence>
<reference evidence="2" key="1">
    <citation type="submission" date="2011-11" db="EMBL/GenBank/DDBJ databases">
        <title>Complete sequence of Desulfosporosinus orientis DSM 765.</title>
        <authorList>
            <person name="Lucas S."/>
            <person name="Han J."/>
            <person name="Lapidus A."/>
            <person name="Cheng J.-F."/>
            <person name="Goodwin L."/>
            <person name="Pitluck S."/>
            <person name="Peters L."/>
            <person name="Ovchinnikova G."/>
            <person name="Teshima H."/>
            <person name="Detter J.C."/>
            <person name="Han C."/>
            <person name="Tapia R."/>
            <person name="Land M."/>
            <person name="Hauser L."/>
            <person name="Kyrpides N."/>
            <person name="Ivanova N."/>
            <person name="Pagani I."/>
            <person name="Pester M."/>
            <person name="Spring S."/>
            <person name="Ollivier B."/>
            <person name="Rattei T."/>
            <person name="Klenk H.-P."/>
            <person name="Wagner M."/>
            <person name="Loy A."/>
            <person name="Woyke T."/>
        </authorList>
    </citation>
    <scope>NUCLEOTIDE SEQUENCE [LARGE SCALE GENOMIC DNA]</scope>
    <source>
        <strain evidence="2">ATCC 19365 / DSM 765 / NCIMB 8382 / VKM B-1628</strain>
    </source>
</reference>
<protein>
    <submittedName>
        <fullName evidence="1">Uncharacterized protein</fullName>
    </submittedName>
</protein>
<dbReference type="STRING" id="768706.Desor_0391"/>
<dbReference type="AlphaFoldDB" id="G7W580"/>
<dbReference type="EMBL" id="CP003108">
    <property type="protein sequence ID" value="AET66096.1"/>
    <property type="molecule type" value="Genomic_DNA"/>
</dbReference>
<dbReference type="Proteomes" id="UP000006346">
    <property type="component" value="Chromosome"/>
</dbReference>
<dbReference type="HOGENOM" id="CLU_3152056_0_0_9"/>
<accession>G7W580</accession>
<dbReference type="PATRIC" id="fig|768706.3.peg.354"/>
<organism evidence="1 2">
    <name type="scientific">Desulfosporosinus orientis (strain ATCC 19365 / DSM 765 / NCIMB 8382 / VKM B-1628 / Singapore I)</name>
    <name type="common">Desulfotomaculum orientis</name>
    <dbReference type="NCBI Taxonomy" id="768706"/>
    <lineage>
        <taxon>Bacteria</taxon>
        <taxon>Bacillati</taxon>
        <taxon>Bacillota</taxon>
        <taxon>Clostridia</taxon>
        <taxon>Eubacteriales</taxon>
        <taxon>Desulfitobacteriaceae</taxon>
        <taxon>Desulfosporosinus</taxon>
    </lineage>
</organism>
<dbReference type="KEGG" id="dor:Desor_0391"/>
<keyword evidence="2" id="KW-1185">Reference proteome</keyword>
<gene>
    <name evidence="1" type="ordered locus">Desor_0391</name>
</gene>